<gene>
    <name evidence="1" type="ORF">RPERSI_LOCUS4627</name>
</gene>
<proteinExistence type="predicted"/>
<evidence type="ECO:0000313" key="2">
    <source>
        <dbReference type="Proteomes" id="UP000789920"/>
    </source>
</evidence>
<name>A0ACA9M8Y2_9GLOM</name>
<reference evidence="1" key="1">
    <citation type="submission" date="2021-06" db="EMBL/GenBank/DDBJ databases">
        <authorList>
            <person name="Kallberg Y."/>
            <person name="Tangrot J."/>
            <person name="Rosling A."/>
        </authorList>
    </citation>
    <scope>NUCLEOTIDE SEQUENCE</scope>
    <source>
        <strain evidence="1">MA461A</strain>
    </source>
</reference>
<sequence>MSNTSSASPHGTIKDSALPQTSIKEVDEPDPIDPGQQTILAAEIPAR</sequence>
<protein>
    <submittedName>
        <fullName evidence="1">18517_t:CDS:1</fullName>
    </submittedName>
</protein>
<evidence type="ECO:0000313" key="1">
    <source>
        <dbReference type="EMBL" id="CAG8567778.1"/>
    </source>
</evidence>
<keyword evidence="2" id="KW-1185">Reference proteome</keyword>
<comment type="caution">
    <text evidence="1">The sequence shown here is derived from an EMBL/GenBank/DDBJ whole genome shotgun (WGS) entry which is preliminary data.</text>
</comment>
<accession>A0ACA9M8Y2</accession>
<dbReference type="Proteomes" id="UP000789920">
    <property type="component" value="Unassembled WGS sequence"/>
</dbReference>
<dbReference type="EMBL" id="CAJVQC010006512">
    <property type="protein sequence ID" value="CAG8567778.1"/>
    <property type="molecule type" value="Genomic_DNA"/>
</dbReference>
<organism evidence="1 2">
    <name type="scientific">Racocetra persica</name>
    <dbReference type="NCBI Taxonomy" id="160502"/>
    <lineage>
        <taxon>Eukaryota</taxon>
        <taxon>Fungi</taxon>
        <taxon>Fungi incertae sedis</taxon>
        <taxon>Mucoromycota</taxon>
        <taxon>Glomeromycotina</taxon>
        <taxon>Glomeromycetes</taxon>
        <taxon>Diversisporales</taxon>
        <taxon>Gigasporaceae</taxon>
        <taxon>Racocetra</taxon>
    </lineage>
</organism>
<feature type="non-terminal residue" evidence="1">
    <location>
        <position position="47"/>
    </location>
</feature>